<proteinExistence type="predicted"/>
<feature type="region of interest" description="Disordered" evidence="1">
    <location>
        <begin position="156"/>
        <end position="188"/>
    </location>
</feature>
<feature type="compositionally biased region" description="Basic and acidic residues" evidence="1">
    <location>
        <begin position="82"/>
        <end position="91"/>
    </location>
</feature>
<dbReference type="AlphaFoldDB" id="Q6K2K3"/>
<feature type="region of interest" description="Disordered" evidence="1">
    <location>
        <begin position="47"/>
        <end position="140"/>
    </location>
</feature>
<evidence type="ECO:0000313" key="2">
    <source>
        <dbReference type="EMBL" id="BAD22469.1"/>
    </source>
</evidence>
<organism evidence="2 3">
    <name type="scientific">Oryza sativa subsp. japonica</name>
    <name type="common">Rice</name>
    <dbReference type="NCBI Taxonomy" id="39947"/>
    <lineage>
        <taxon>Eukaryota</taxon>
        <taxon>Viridiplantae</taxon>
        <taxon>Streptophyta</taxon>
        <taxon>Embryophyta</taxon>
        <taxon>Tracheophyta</taxon>
        <taxon>Spermatophyta</taxon>
        <taxon>Magnoliopsida</taxon>
        <taxon>Liliopsida</taxon>
        <taxon>Poales</taxon>
        <taxon>Poaceae</taxon>
        <taxon>BOP clade</taxon>
        <taxon>Oryzoideae</taxon>
        <taxon>Oryzeae</taxon>
        <taxon>Oryzinae</taxon>
        <taxon>Oryza</taxon>
        <taxon>Oryza sativa</taxon>
    </lineage>
</organism>
<protein>
    <submittedName>
        <fullName evidence="2">Uncharacterized protein</fullName>
    </submittedName>
</protein>
<evidence type="ECO:0000313" key="3">
    <source>
        <dbReference type="Proteomes" id="UP000000763"/>
    </source>
</evidence>
<name>Q6K2K3_ORYSJ</name>
<evidence type="ECO:0000256" key="1">
    <source>
        <dbReference type="SAM" id="MobiDB-lite"/>
    </source>
</evidence>
<gene>
    <name evidence="2" type="primary">OSJNBa0091C16.25</name>
</gene>
<sequence>MVSHISHNATIQVTTSCGSHQPAFTIFFSPLTLLPSFPTVEHRAHRHPWPSSQAATAPTGGAKGLGARRRTTLLSPLPSPRKNGERRRTEVAEGSVADELRRRRARRRRTRWRRSSTVEELRGGQVAAAEGSTAEDSVAEELGGGRVVAVDLGRRRAAGQSSGGPSSSARAGTAPGGGGRRAGAQRRIWPSLPQAPTARCRRHRRHLPSRCSLLFIRHRHLPLIGDQEENAGGA</sequence>
<reference evidence="3" key="1">
    <citation type="journal article" date="2005" name="Nature">
        <title>The map-based sequence of the rice genome.</title>
        <authorList>
            <consortium name="International rice genome sequencing project (IRGSP)"/>
            <person name="Matsumoto T."/>
            <person name="Wu J."/>
            <person name="Kanamori H."/>
            <person name="Katayose Y."/>
            <person name="Fujisawa M."/>
            <person name="Namiki N."/>
            <person name="Mizuno H."/>
            <person name="Yamamoto K."/>
            <person name="Antonio B.A."/>
            <person name="Baba T."/>
            <person name="Sakata K."/>
            <person name="Nagamura Y."/>
            <person name="Aoki H."/>
            <person name="Arikawa K."/>
            <person name="Arita K."/>
            <person name="Bito T."/>
            <person name="Chiden Y."/>
            <person name="Fujitsuka N."/>
            <person name="Fukunaka R."/>
            <person name="Hamada M."/>
            <person name="Harada C."/>
            <person name="Hayashi A."/>
            <person name="Hijishita S."/>
            <person name="Honda M."/>
            <person name="Hosokawa S."/>
            <person name="Ichikawa Y."/>
            <person name="Idonuma A."/>
            <person name="Iijima M."/>
            <person name="Ikeda M."/>
            <person name="Ikeno M."/>
            <person name="Ito K."/>
            <person name="Ito S."/>
            <person name="Ito T."/>
            <person name="Ito Y."/>
            <person name="Ito Y."/>
            <person name="Iwabuchi A."/>
            <person name="Kamiya K."/>
            <person name="Karasawa W."/>
            <person name="Kurita K."/>
            <person name="Katagiri S."/>
            <person name="Kikuta A."/>
            <person name="Kobayashi H."/>
            <person name="Kobayashi N."/>
            <person name="Machita K."/>
            <person name="Maehara T."/>
            <person name="Masukawa M."/>
            <person name="Mizubayashi T."/>
            <person name="Mukai Y."/>
            <person name="Nagasaki H."/>
            <person name="Nagata Y."/>
            <person name="Naito S."/>
            <person name="Nakashima M."/>
            <person name="Nakama Y."/>
            <person name="Nakamichi Y."/>
            <person name="Nakamura M."/>
            <person name="Meguro A."/>
            <person name="Negishi M."/>
            <person name="Ohta I."/>
            <person name="Ohta T."/>
            <person name="Okamoto M."/>
            <person name="Ono N."/>
            <person name="Saji S."/>
            <person name="Sakaguchi M."/>
            <person name="Sakai K."/>
            <person name="Shibata M."/>
            <person name="Shimokawa T."/>
            <person name="Song J."/>
            <person name="Takazaki Y."/>
            <person name="Terasawa K."/>
            <person name="Tsugane M."/>
            <person name="Tsuji K."/>
            <person name="Ueda S."/>
            <person name="Waki K."/>
            <person name="Yamagata H."/>
            <person name="Yamamoto M."/>
            <person name="Yamamoto S."/>
            <person name="Yamane H."/>
            <person name="Yoshiki S."/>
            <person name="Yoshihara R."/>
            <person name="Yukawa K."/>
            <person name="Zhong H."/>
            <person name="Yano M."/>
            <person name="Yuan Q."/>
            <person name="Ouyang S."/>
            <person name="Liu J."/>
            <person name="Jones K.M."/>
            <person name="Gansberger K."/>
            <person name="Moffat K."/>
            <person name="Hill J."/>
            <person name="Bera J."/>
            <person name="Fadrosh D."/>
            <person name="Jin S."/>
            <person name="Johri S."/>
            <person name="Kim M."/>
            <person name="Overton L."/>
            <person name="Reardon M."/>
            <person name="Tsitrin T."/>
            <person name="Vuong H."/>
            <person name="Weaver B."/>
            <person name="Ciecko A."/>
            <person name="Tallon L."/>
            <person name="Jackson J."/>
            <person name="Pai G."/>
            <person name="Aken S.V."/>
            <person name="Utterback T."/>
            <person name="Reidmuller S."/>
            <person name="Feldblyum T."/>
            <person name="Hsiao J."/>
            <person name="Zismann V."/>
            <person name="Iobst S."/>
            <person name="de Vazeille A.R."/>
            <person name="Buell C.R."/>
            <person name="Ying K."/>
            <person name="Li Y."/>
            <person name="Lu T."/>
            <person name="Huang Y."/>
            <person name="Zhao Q."/>
            <person name="Feng Q."/>
            <person name="Zhang L."/>
            <person name="Zhu J."/>
            <person name="Weng Q."/>
            <person name="Mu J."/>
            <person name="Lu Y."/>
            <person name="Fan D."/>
            <person name="Liu Y."/>
            <person name="Guan J."/>
            <person name="Zhang Y."/>
            <person name="Yu S."/>
            <person name="Liu X."/>
            <person name="Zhang Y."/>
            <person name="Hong G."/>
            <person name="Han B."/>
            <person name="Choisne N."/>
            <person name="Demange N."/>
            <person name="Orjeda G."/>
            <person name="Samain S."/>
            <person name="Cattolico L."/>
            <person name="Pelletier E."/>
            <person name="Couloux A."/>
            <person name="Segurens B."/>
            <person name="Wincker P."/>
            <person name="D'Hont A."/>
            <person name="Scarpelli C."/>
            <person name="Weissenbach J."/>
            <person name="Salanoubat M."/>
            <person name="Quetier F."/>
            <person name="Yu Y."/>
            <person name="Kim H.R."/>
            <person name="Rambo T."/>
            <person name="Currie J."/>
            <person name="Collura K."/>
            <person name="Luo M."/>
            <person name="Yang T."/>
            <person name="Ammiraju J.S.S."/>
            <person name="Engler F."/>
            <person name="Soderlund C."/>
            <person name="Wing R.A."/>
            <person name="Palmer L.E."/>
            <person name="de la Bastide M."/>
            <person name="Spiegel L."/>
            <person name="Nascimento L."/>
            <person name="Zutavern T."/>
            <person name="O'Shaughnessy A."/>
            <person name="Dike S."/>
            <person name="Dedhia N."/>
            <person name="Preston R."/>
            <person name="Balija V."/>
            <person name="McCombie W.R."/>
            <person name="Chow T."/>
            <person name="Chen H."/>
            <person name="Chung M."/>
            <person name="Chen C."/>
            <person name="Shaw J."/>
            <person name="Wu H."/>
            <person name="Hsiao K."/>
            <person name="Chao Y."/>
            <person name="Chu M."/>
            <person name="Cheng C."/>
            <person name="Hour A."/>
            <person name="Lee P."/>
            <person name="Lin S."/>
            <person name="Lin Y."/>
            <person name="Liou J."/>
            <person name="Liu S."/>
            <person name="Hsing Y."/>
            <person name="Raghuvanshi S."/>
            <person name="Mohanty A."/>
            <person name="Bharti A.K."/>
            <person name="Gaur A."/>
            <person name="Gupta V."/>
            <person name="Kumar D."/>
            <person name="Ravi V."/>
            <person name="Vij S."/>
            <person name="Kapur A."/>
            <person name="Khurana P."/>
            <person name="Khurana P."/>
            <person name="Khurana J.P."/>
            <person name="Tyagi A.K."/>
            <person name="Gaikwad K."/>
            <person name="Singh A."/>
            <person name="Dalal V."/>
            <person name="Srivastava S."/>
            <person name="Dixit A."/>
            <person name="Pal A.K."/>
            <person name="Ghazi I.A."/>
            <person name="Yadav M."/>
            <person name="Pandit A."/>
            <person name="Bhargava A."/>
            <person name="Sureshbabu K."/>
            <person name="Batra K."/>
            <person name="Sharma T.R."/>
            <person name="Mohapatra T."/>
            <person name="Singh N.K."/>
            <person name="Messing J."/>
            <person name="Nelson A.B."/>
            <person name="Fuks G."/>
            <person name="Kavchok S."/>
            <person name="Keizer G."/>
            <person name="Linton E."/>
            <person name="Llaca V."/>
            <person name="Song R."/>
            <person name="Tanyolac B."/>
            <person name="Young S."/>
            <person name="Ho-Il K."/>
            <person name="Hahn J.H."/>
            <person name="Sangsakoo G."/>
            <person name="Vanavichit A."/>
            <person name="de Mattos Luiz.A.T."/>
            <person name="Zimmer P.D."/>
            <person name="Malone G."/>
            <person name="Dellagostin O."/>
            <person name="de Oliveira A.C."/>
            <person name="Bevan M."/>
            <person name="Bancroft I."/>
            <person name="Minx P."/>
            <person name="Cordum H."/>
            <person name="Wilson R."/>
            <person name="Cheng Z."/>
            <person name="Jin W."/>
            <person name="Jiang J."/>
            <person name="Leong S.A."/>
            <person name="Iwama H."/>
            <person name="Gojobori T."/>
            <person name="Itoh T."/>
            <person name="Niimura Y."/>
            <person name="Fujii Y."/>
            <person name="Habara T."/>
            <person name="Sakai H."/>
            <person name="Sato Y."/>
            <person name="Wilson G."/>
            <person name="Kumar K."/>
            <person name="McCouch S."/>
            <person name="Juretic N."/>
            <person name="Hoen D."/>
            <person name="Wright S."/>
            <person name="Bruskiewich R."/>
            <person name="Bureau T."/>
            <person name="Miyao A."/>
            <person name="Hirochika H."/>
            <person name="Nishikawa T."/>
            <person name="Kadowaki K."/>
            <person name="Sugiura M."/>
            <person name="Burr B."/>
            <person name="Sasaki T."/>
        </authorList>
    </citation>
    <scope>NUCLEOTIDE SEQUENCE [LARGE SCALE GENOMIC DNA]</scope>
    <source>
        <strain evidence="3">cv. Nipponbare</strain>
    </source>
</reference>
<accession>Q6K2K3</accession>
<dbReference type="EMBL" id="AP005820">
    <property type="protein sequence ID" value="BAD22469.1"/>
    <property type="molecule type" value="Genomic_DNA"/>
</dbReference>
<dbReference type="Proteomes" id="UP000000763">
    <property type="component" value="Chromosome 2"/>
</dbReference>
<feature type="compositionally biased region" description="Low complexity" evidence="1">
    <location>
        <begin position="158"/>
        <end position="173"/>
    </location>
</feature>
<reference evidence="3" key="2">
    <citation type="journal article" date="2008" name="Nucleic Acids Res.">
        <title>The rice annotation project database (RAP-DB): 2008 update.</title>
        <authorList>
            <consortium name="The rice annotation project (RAP)"/>
        </authorList>
    </citation>
    <scope>GENOME REANNOTATION</scope>
    <source>
        <strain evidence="3">cv. Nipponbare</strain>
    </source>
</reference>
<feature type="compositionally biased region" description="Basic residues" evidence="1">
    <location>
        <begin position="102"/>
        <end position="114"/>
    </location>
</feature>